<dbReference type="InterPro" id="IPR011006">
    <property type="entry name" value="CheY-like_superfamily"/>
</dbReference>
<evidence type="ECO:0000256" key="2">
    <source>
        <dbReference type="PROSITE-ProRule" id="PRU00169"/>
    </source>
</evidence>
<dbReference type="SMART" id="SM00448">
    <property type="entry name" value="REC"/>
    <property type="match status" value="1"/>
</dbReference>
<dbReference type="PROSITE" id="PS50110">
    <property type="entry name" value="RESPONSE_REGULATORY"/>
    <property type="match status" value="1"/>
</dbReference>
<dbReference type="Gene3D" id="3.40.50.2300">
    <property type="match status" value="1"/>
</dbReference>
<keyword evidence="2" id="KW-0597">Phosphoprotein</keyword>
<evidence type="ECO:0000313" key="7">
    <source>
        <dbReference type="Proteomes" id="UP001595767"/>
    </source>
</evidence>
<dbReference type="CDD" id="cd00383">
    <property type="entry name" value="trans_reg_C"/>
    <property type="match status" value="1"/>
</dbReference>
<feature type="modified residue" description="4-aspartylphosphate" evidence="2">
    <location>
        <position position="68"/>
    </location>
</feature>
<name>A0ABV8LAV6_9NOCA</name>
<dbReference type="InterPro" id="IPR001867">
    <property type="entry name" value="OmpR/PhoB-type_DNA-bd"/>
</dbReference>
<feature type="domain" description="OmpR/PhoB-type" evidence="5">
    <location>
        <begin position="143"/>
        <end position="240"/>
    </location>
</feature>
<dbReference type="InterPro" id="IPR001789">
    <property type="entry name" value="Sig_transdc_resp-reg_receiver"/>
</dbReference>
<dbReference type="PROSITE" id="PS51755">
    <property type="entry name" value="OMPR_PHOB"/>
    <property type="match status" value="1"/>
</dbReference>
<dbReference type="PANTHER" id="PTHR48111">
    <property type="entry name" value="REGULATOR OF RPOS"/>
    <property type="match status" value="1"/>
</dbReference>
<feature type="domain" description="Response regulatory" evidence="4">
    <location>
        <begin position="19"/>
        <end position="133"/>
    </location>
</feature>
<dbReference type="Pfam" id="PF00486">
    <property type="entry name" value="Trans_reg_C"/>
    <property type="match status" value="1"/>
</dbReference>
<proteinExistence type="predicted"/>
<dbReference type="Pfam" id="PF00072">
    <property type="entry name" value="Response_reg"/>
    <property type="match status" value="1"/>
</dbReference>
<dbReference type="Gene3D" id="1.10.10.10">
    <property type="entry name" value="Winged helix-like DNA-binding domain superfamily/Winged helix DNA-binding domain"/>
    <property type="match status" value="1"/>
</dbReference>
<accession>A0ABV8LAV6</accession>
<dbReference type="SMART" id="SM00862">
    <property type="entry name" value="Trans_reg_C"/>
    <property type="match status" value="1"/>
</dbReference>
<organism evidence="6 7">
    <name type="scientific">Nocardia rhizosphaerae</name>
    <dbReference type="NCBI Taxonomy" id="1691571"/>
    <lineage>
        <taxon>Bacteria</taxon>
        <taxon>Bacillati</taxon>
        <taxon>Actinomycetota</taxon>
        <taxon>Actinomycetes</taxon>
        <taxon>Mycobacteriales</taxon>
        <taxon>Nocardiaceae</taxon>
        <taxon>Nocardia</taxon>
    </lineage>
</organism>
<dbReference type="EMBL" id="JBHSBA010000015">
    <property type="protein sequence ID" value="MFC4127813.1"/>
    <property type="molecule type" value="Genomic_DNA"/>
</dbReference>
<keyword evidence="1 3" id="KW-0238">DNA-binding</keyword>
<dbReference type="InterPro" id="IPR036388">
    <property type="entry name" value="WH-like_DNA-bd_sf"/>
</dbReference>
<keyword evidence="7" id="KW-1185">Reference proteome</keyword>
<evidence type="ECO:0000256" key="3">
    <source>
        <dbReference type="PROSITE-ProRule" id="PRU01091"/>
    </source>
</evidence>
<feature type="DNA-binding region" description="OmpR/PhoB-type" evidence="3">
    <location>
        <begin position="143"/>
        <end position="240"/>
    </location>
</feature>
<evidence type="ECO:0000313" key="6">
    <source>
        <dbReference type="EMBL" id="MFC4127813.1"/>
    </source>
</evidence>
<sequence>MPATPTPLPAGESLSTPPRVLVVDDEENIAYLVGTGLRMAGCTVEIASTGREALALADSYRPDAIVLDIMLPDDDGYVVLTKLRGRGCDAPVLFLTARSDTAERVRGLTSGGDDYIVKPFVLEEVVARVQVALRRRGAITELPAQWRVADLVLDDEAHRVWRGDEEIHLTVTEFTLLRCLITNVGRVVTRARILDHVWQYNFDGESAVIETFISSLRKKIDRGGPKLIHTVRGVGYCIRDV</sequence>
<dbReference type="SUPFAM" id="SSF52172">
    <property type="entry name" value="CheY-like"/>
    <property type="match status" value="1"/>
</dbReference>
<dbReference type="Gene3D" id="6.10.250.690">
    <property type="match status" value="1"/>
</dbReference>
<comment type="caution">
    <text evidence="6">The sequence shown here is derived from an EMBL/GenBank/DDBJ whole genome shotgun (WGS) entry which is preliminary data.</text>
</comment>
<protein>
    <submittedName>
        <fullName evidence="6">Response regulator transcription factor</fullName>
    </submittedName>
</protein>
<evidence type="ECO:0000256" key="1">
    <source>
        <dbReference type="ARBA" id="ARBA00023125"/>
    </source>
</evidence>
<dbReference type="InterPro" id="IPR039420">
    <property type="entry name" value="WalR-like"/>
</dbReference>
<gene>
    <name evidence="6" type="ORF">ACFOW8_23080</name>
</gene>
<evidence type="ECO:0000259" key="5">
    <source>
        <dbReference type="PROSITE" id="PS51755"/>
    </source>
</evidence>
<dbReference type="Proteomes" id="UP001595767">
    <property type="component" value="Unassembled WGS sequence"/>
</dbReference>
<dbReference type="PANTHER" id="PTHR48111:SF28">
    <property type="entry name" value="TRANSCRIPTIONAL REGULATORY PROTEIN TCRX-RELATED"/>
    <property type="match status" value="1"/>
</dbReference>
<dbReference type="RefSeq" id="WP_378553525.1">
    <property type="nucleotide sequence ID" value="NZ_JBHSBA010000015.1"/>
</dbReference>
<reference evidence="7" key="1">
    <citation type="journal article" date="2019" name="Int. J. Syst. Evol. Microbiol.">
        <title>The Global Catalogue of Microorganisms (GCM) 10K type strain sequencing project: providing services to taxonomists for standard genome sequencing and annotation.</title>
        <authorList>
            <consortium name="The Broad Institute Genomics Platform"/>
            <consortium name="The Broad Institute Genome Sequencing Center for Infectious Disease"/>
            <person name="Wu L."/>
            <person name="Ma J."/>
        </authorList>
    </citation>
    <scope>NUCLEOTIDE SEQUENCE [LARGE SCALE GENOMIC DNA]</scope>
    <source>
        <strain evidence="7">CGMCC 4.7204</strain>
    </source>
</reference>
<evidence type="ECO:0000259" key="4">
    <source>
        <dbReference type="PROSITE" id="PS50110"/>
    </source>
</evidence>